<evidence type="ECO:0000256" key="2">
    <source>
        <dbReference type="ARBA" id="ARBA00004653"/>
    </source>
</evidence>
<dbReference type="InParanoid" id="G8JW83"/>
<comment type="similarity">
    <text evidence="3">Belongs to the TVP18 family.</text>
</comment>
<evidence type="ECO:0000313" key="11">
    <source>
        <dbReference type="EMBL" id="AET41098.1"/>
    </source>
</evidence>
<comment type="subcellular location">
    <subcellularLocation>
        <location evidence="2">Golgi apparatus membrane</location>
        <topology evidence="2">Multi-pass membrane protein</topology>
    </subcellularLocation>
</comment>
<dbReference type="RefSeq" id="XP_003647915.1">
    <property type="nucleotide sequence ID" value="XM_003647867.1"/>
</dbReference>
<feature type="transmembrane region" description="Helical" evidence="10">
    <location>
        <begin position="53"/>
        <end position="77"/>
    </location>
</feature>
<dbReference type="FunCoup" id="G8JW83">
    <property type="interactions" value="55"/>
</dbReference>
<dbReference type="HOGENOM" id="CLU_118698_1_0_1"/>
<evidence type="ECO:0000256" key="3">
    <source>
        <dbReference type="ARBA" id="ARBA00005738"/>
    </source>
</evidence>
<feature type="transmembrane region" description="Helical" evidence="10">
    <location>
        <begin position="29"/>
        <end position="47"/>
    </location>
</feature>
<gene>
    <name evidence="11" type="ordered locus">Ecym_7254</name>
</gene>
<dbReference type="PANTHER" id="PTHR13314">
    <property type="entry name" value="CALCIUM CHANNEL FLOWER HOMOLOG"/>
    <property type="match status" value="1"/>
</dbReference>
<sequence>MAVSLKSFINVPGIVSDLKSFNFSVYGRWFGYINIILCIALGIANIFHFGPVIIFSILALGQGFFLLFVEVPFLVKICPLSERFVSNVKIFNSNMKRTMLYGVMAVIQWVSLVFEVTSLVVLAICLTVSAIFYASGWLTKQEFKESNVLRGPGSDTFPHEASVREML</sequence>
<dbReference type="STRING" id="931890.G8JW83"/>
<evidence type="ECO:0000256" key="1">
    <source>
        <dbReference type="ARBA" id="ARBA00003246"/>
    </source>
</evidence>
<dbReference type="GeneID" id="11469514"/>
<dbReference type="OMA" id="IYAQWLG"/>
<dbReference type="Proteomes" id="UP000006790">
    <property type="component" value="Chromosome 7"/>
</dbReference>
<keyword evidence="9 10" id="KW-0472">Membrane</keyword>
<keyword evidence="6 10" id="KW-0812">Transmembrane</keyword>
<evidence type="ECO:0000313" key="12">
    <source>
        <dbReference type="Proteomes" id="UP000006790"/>
    </source>
</evidence>
<evidence type="ECO:0000256" key="10">
    <source>
        <dbReference type="SAM" id="Phobius"/>
    </source>
</evidence>
<evidence type="ECO:0000256" key="5">
    <source>
        <dbReference type="ARBA" id="ARBA00020655"/>
    </source>
</evidence>
<evidence type="ECO:0000256" key="6">
    <source>
        <dbReference type="ARBA" id="ARBA00022692"/>
    </source>
</evidence>
<feature type="transmembrane region" description="Helical" evidence="10">
    <location>
        <begin position="120"/>
        <end position="139"/>
    </location>
</feature>
<dbReference type="eggNOG" id="ENOG502S3AC">
    <property type="taxonomic scope" value="Eukaryota"/>
</dbReference>
<dbReference type="SMART" id="SM01077">
    <property type="entry name" value="Cg6151-P"/>
    <property type="match status" value="1"/>
</dbReference>
<keyword evidence="8" id="KW-0333">Golgi apparatus</keyword>
<proteinExistence type="inferred from homology"/>
<dbReference type="AlphaFoldDB" id="G8JW83"/>
<organism evidence="11 12">
    <name type="scientific">Eremothecium cymbalariae (strain CBS 270.75 / DBVPG 7215 / KCTC 17166 / NRRL Y-17582)</name>
    <name type="common">Yeast</name>
    <dbReference type="NCBI Taxonomy" id="931890"/>
    <lineage>
        <taxon>Eukaryota</taxon>
        <taxon>Fungi</taxon>
        <taxon>Dikarya</taxon>
        <taxon>Ascomycota</taxon>
        <taxon>Saccharomycotina</taxon>
        <taxon>Saccharomycetes</taxon>
        <taxon>Saccharomycetales</taxon>
        <taxon>Saccharomycetaceae</taxon>
        <taxon>Eremothecium</taxon>
    </lineage>
</organism>
<reference evidence="12" key="1">
    <citation type="journal article" date="2012" name="G3 (Bethesda)">
        <title>Pichia sorbitophila, an interspecies yeast hybrid reveals early steps of genome resolution following polyploidization.</title>
        <authorList>
            <person name="Leh Louis V."/>
            <person name="Despons L."/>
            <person name="Friedrich A."/>
            <person name="Martin T."/>
            <person name="Durrens P."/>
            <person name="Casaregola S."/>
            <person name="Neuveglise C."/>
            <person name="Fairhead C."/>
            <person name="Marck C."/>
            <person name="Cruz J.A."/>
            <person name="Straub M.L."/>
            <person name="Kugler V."/>
            <person name="Sacerdot C."/>
            <person name="Uzunov Z."/>
            <person name="Thierry A."/>
            <person name="Weiss S."/>
            <person name="Bleykasten C."/>
            <person name="De Montigny J."/>
            <person name="Jacques N."/>
            <person name="Jung P."/>
            <person name="Lemaire M."/>
            <person name="Mallet S."/>
            <person name="Morel G."/>
            <person name="Richard G.F."/>
            <person name="Sarkar A."/>
            <person name="Savel G."/>
            <person name="Schacherer J."/>
            <person name="Seret M.L."/>
            <person name="Talla E."/>
            <person name="Samson G."/>
            <person name="Jubin C."/>
            <person name="Poulain J."/>
            <person name="Vacherie B."/>
            <person name="Barbe V."/>
            <person name="Pelletier E."/>
            <person name="Sherman D.J."/>
            <person name="Westhof E."/>
            <person name="Weissenbach J."/>
            <person name="Baret P.V."/>
            <person name="Wincker P."/>
            <person name="Gaillardin C."/>
            <person name="Dujon B."/>
            <person name="Souciet J.L."/>
        </authorList>
    </citation>
    <scope>NUCLEOTIDE SEQUENCE [LARGE SCALE GENOMIC DNA]</scope>
    <source>
        <strain evidence="12">CBS 270.75 / DBVPG 7215 / KCTC 17166 / NRRL Y-17582</strain>
    </source>
</reference>
<accession>G8JW83</accession>
<dbReference type="InterPro" id="IPR019365">
    <property type="entry name" value="TVP18/Ca-channel_flower"/>
</dbReference>
<dbReference type="GO" id="GO:0016192">
    <property type="term" value="P:vesicle-mediated transport"/>
    <property type="evidence" value="ECO:0007669"/>
    <property type="project" value="EnsemblFungi"/>
</dbReference>
<evidence type="ECO:0000256" key="4">
    <source>
        <dbReference type="ARBA" id="ARBA00013563"/>
    </source>
</evidence>
<dbReference type="OrthoDB" id="5591789at2759"/>
<dbReference type="EMBL" id="CP002503">
    <property type="protein sequence ID" value="AET41098.1"/>
    <property type="molecule type" value="Genomic_DNA"/>
</dbReference>
<keyword evidence="7 10" id="KW-1133">Transmembrane helix</keyword>
<evidence type="ECO:0000256" key="7">
    <source>
        <dbReference type="ARBA" id="ARBA00022989"/>
    </source>
</evidence>
<evidence type="ECO:0000256" key="8">
    <source>
        <dbReference type="ARBA" id="ARBA00023034"/>
    </source>
</evidence>
<comment type="function">
    <text evidence="1">Golgi membrane protein involved in vesicular trafficking.</text>
</comment>
<keyword evidence="12" id="KW-1185">Reference proteome</keyword>
<dbReference type="KEGG" id="erc:Ecym_7254"/>
<dbReference type="PANTHER" id="PTHR13314:SF2">
    <property type="entry name" value="CALCIUM CHANNEL FLOWER HOMOLOG"/>
    <property type="match status" value="1"/>
</dbReference>
<name>G8JW83_ERECY</name>
<dbReference type="GO" id="GO:0000139">
    <property type="term" value="C:Golgi membrane"/>
    <property type="evidence" value="ECO:0007669"/>
    <property type="project" value="UniProtKB-SubCell"/>
</dbReference>
<protein>
    <recommendedName>
        <fullName evidence="4">Golgi apparatus membrane protein TVP18</fullName>
    </recommendedName>
    <alternativeName>
        <fullName evidence="5">Golgi apparatus membrane protein tvp18</fullName>
    </alternativeName>
</protein>
<evidence type="ECO:0000256" key="9">
    <source>
        <dbReference type="ARBA" id="ARBA00023136"/>
    </source>
</evidence>
<dbReference type="Pfam" id="PF10233">
    <property type="entry name" value="Cg6151-P"/>
    <property type="match status" value="1"/>
</dbReference>